<evidence type="ECO:0000256" key="2">
    <source>
        <dbReference type="ARBA" id="ARBA00022475"/>
    </source>
</evidence>
<dbReference type="PANTHER" id="PTHR33695">
    <property type="entry name" value="LIPOPROTEIN SIGNAL PEPTIDASE"/>
    <property type="match status" value="1"/>
</dbReference>
<dbReference type="UniPathway" id="UPA00665"/>
<dbReference type="PANTHER" id="PTHR33695:SF1">
    <property type="entry name" value="LIPOPROTEIN SIGNAL PEPTIDASE"/>
    <property type="match status" value="1"/>
</dbReference>
<keyword evidence="4 9" id="KW-0812">Transmembrane</keyword>
<keyword evidence="13" id="KW-1185">Reference proteome</keyword>
<dbReference type="KEGG" id="lgn:ABM34_02740"/>
<keyword evidence="8 9" id="KW-0472">Membrane</keyword>
<feature type="transmembrane region" description="Helical" evidence="9">
    <location>
        <begin position="60"/>
        <end position="78"/>
    </location>
</feature>
<dbReference type="GO" id="GO:0005886">
    <property type="term" value="C:plasma membrane"/>
    <property type="evidence" value="ECO:0007669"/>
    <property type="project" value="UniProtKB-SubCell"/>
</dbReference>
<name>A0A0H4QHS9_9LACO</name>
<dbReference type="OrthoDB" id="9810259at2"/>
<dbReference type="InterPro" id="IPR001872">
    <property type="entry name" value="Peptidase_A8"/>
</dbReference>
<dbReference type="EC" id="3.4.23.36" evidence="9"/>
<feature type="transmembrane region" description="Helical" evidence="9">
    <location>
        <begin position="123"/>
        <end position="144"/>
    </location>
</feature>
<evidence type="ECO:0000256" key="10">
    <source>
        <dbReference type="RuleBase" id="RU000594"/>
    </source>
</evidence>
<evidence type="ECO:0000256" key="4">
    <source>
        <dbReference type="ARBA" id="ARBA00022692"/>
    </source>
</evidence>
<dbReference type="PRINTS" id="PR00781">
    <property type="entry name" value="LIPOSIGPTASE"/>
</dbReference>
<feature type="active site" evidence="9">
    <location>
        <position position="113"/>
    </location>
</feature>
<dbReference type="RefSeq" id="WP_048703097.1">
    <property type="nucleotide sequence ID" value="NZ_CP012034.1"/>
</dbReference>
<protein>
    <recommendedName>
        <fullName evidence="9">Lipoprotein signal peptidase</fullName>
        <ecNumber evidence="9">3.4.23.36</ecNumber>
    </recommendedName>
    <alternativeName>
        <fullName evidence="9">Prolipoprotein signal peptidase</fullName>
    </alternativeName>
    <alternativeName>
        <fullName evidence="9">Signal peptidase II</fullName>
        <shortName evidence="9">SPase II</shortName>
    </alternativeName>
</protein>
<keyword evidence="3 9" id="KW-0645">Protease</keyword>
<dbReference type="Proteomes" id="UP000036106">
    <property type="component" value="Chromosome"/>
</dbReference>
<comment type="subcellular location">
    <subcellularLocation>
        <location evidence="9">Cell membrane</location>
        <topology evidence="9">Multi-pass membrane protein</topology>
    </subcellularLocation>
</comment>
<comment type="catalytic activity">
    <reaction evidence="9 10">
        <text>Release of signal peptides from bacterial membrane prolipoproteins. Hydrolyzes -Xaa-Yaa-Zaa-|-(S,diacylglyceryl)Cys-, in which Xaa is hydrophobic (preferably Leu), and Yaa (Ala or Ser) and Zaa (Gly or Ala) have small, neutral side chains.</text>
        <dbReference type="EC" id="3.4.23.36"/>
    </reaction>
</comment>
<evidence type="ECO:0000256" key="7">
    <source>
        <dbReference type="ARBA" id="ARBA00022989"/>
    </source>
</evidence>
<dbReference type="EMBL" id="CP012034">
    <property type="protein sequence ID" value="AKP66576.1"/>
    <property type="molecule type" value="Genomic_DNA"/>
</dbReference>
<keyword evidence="2 9" id="KW-1003">Cell membrane</keyword>
<evidence type="ECO:0000256" key="1">
    <source>
        <dbReference type="ARBA" id="ARBA00006139"/>
    </source>
</evidence>
<dbReference type="GO" id="GO:0004190">
    <property type="term" value="F:aspartic-type endopeptidase activity"/>
    <property type="evidence" value="ECO:0007669"/>
    <property type="project" value="UniProtKB-UniRule"/>
</dbReference>
<dbReference type="PROSITE" id="PS00855">
    <property type="entry name" value="SPASE_II"/>
    <property type="match status" value="1"/>
</dbReference>
<evidence type="ECO:0000256" key="5">
    <source>
        <dbReference type="ARBA" id="ARBA00022750"/>
    </source>
</evidence>
<keyword evidence="12" id="KW-0449">Lipoprotein</keyword>
<accession>A0A0H4QHS9</accession>
<evidence type="ECO:0000313" key="13">
    <source>
        <dbReference type="Proteomes" id="UP000036106"/>
    </source>
</evidence>
<dbReference type="GO" id="GO:0006508">
    <property type="term" value="P:proteolysis"/>
    <property type="evidence" value="ECO:0007669"/>
    <property type="project" value="UniProtKB-KW"/>
</dbReference>
<feature type="transmembrane region" description="Helical" evidence="9">
    <location>
        <begin position="85"/>
        <end position="103"/>
    </location>
</feature>
<evidence type="ECO:0000256" key="11">
    <source>
        <dbReference type="RuleBase" id="RU004181"/>
    </source>
</evidence>
<dbReference type="HAMAP" id="MF_00161">
    <property type="entry name" value="LspA"/>
    <property type="match status" value="1"/>
</dbReference>
<feature type="active site" evidence="9">
    <location>
        <position position="129"/>
    </location>
</feature>
<dbReference type="Pfam" id="PF01252">
    <property type="entry name" value="Peptidase_A8"/>
    <property type="match status" value="1"/>
</dbReference>
<evidence type="ECO:0000256" key="6">
    <source>
        <dbReference type="ARBA" id="ARBA00022801"/>
    </source>
</evidence>
<evidence type="ECO:0000313" key="12">
    <source>
        <dbReference type="EMBL" id="AKP66576.1"/>
    </source>
</evidence>
<dbReference type="NCBIfam" id="TIGR00077">
    <property type="entry name" value="lspA"/>
    <property type="match status" value="1"/>
</dbReference>
<comment type="function">
    <text evidence="9 10">This protein specifically catalyzes the removal of signal peptides from prolipoproteins.</text>
</comment>
<dbReference type="STRING" id="1007676.ABM34_02740"/>
<evidence type="ECO:0000256" key="9">
    <source>
        <dbReference type="HAMAP-Rule" id="MF_00161"/>
    </source>
</evidence>
<gene>
    <name evidence="9" type="primary">lspA</name>
    <name evidence="12" type="ORF">ABM34_02740</name>
</gene>
<dbReference type="AlphaFoldDB" id="A0A0H4QHS9"/>
<comment type="pathway">
    <text evidence="9">Protein modification; lipoprotein biosynthesis (signal peptide cleavage).</text>
</comment>
<evidence type="ECO:0000256" key="3">
    <source>
        <dbReference type="ARBA" id="ARBA00022670"/>
    </source>
</evidence>
<reference evidence="13" key="1">
    <citation type="submission" date="2015-07" db="EMBL/GenBank/DDBJ databases">
        <title>Lactobacillus ginsenosidimutans/EMML 3141/ whole genome sequencing.</title>
        <authorList>
            <person name="Kim M.K."/>
            <person name="Im W.-T."/>
            <person name="Srinivasan S."/>
            <person name="Lee J.-J."/>
        </authorList>
    </citation>
    <scope>NUCLEOTIDE SEQUENCE [LARGE SCALE GENOMIC DNA]</scope>
    <source>
        <strain evidence="13">EMML 3041</strain>
    </source>
</reference>
<proteinExistence type="inferred from homology"/>
<keyword evidence="5 9" id="KW-0064">Aspartyl protease</keyword>
<organism evidence="12 13">
    <name type="scientific">Companilactobacillus ginsenosidimutans</name>
    <dbReference type="NCBI Taxonomy" id="1007676"/>
    <lineage>
        <taxon>Bacteria</taxon>
        <taxon>Bacillati</taxon>
        <taxon>Bacillota</taxon>
        <taxon>Bacilli</taxon>
        <taxon>Lactobacillales</taxon>
        <taxon>Lactobacillaceae</taxon>
        <taxon>Companilactobacillus</taxon>
    </lineage>
</organism>
<comment type="caution">
    <text evidence="9">Lacks conserved residue(s) required for the propagation of feature annotation.</text>
</comment>
<comment type="similarity">
    <text evidence="1 9 11">Belongs to the peptidase A8 family.</text>
</comment>
<keyword evidence="7 9" id="KW-1133">Transmembrane helix</keyword>
<keyword evidence="6 9" id="KW-0378">Hydrolase</keyword>
<evidence type="ECO:0000256" key="8">
    <source>
        <dbReference type="ARBA" id="ARBA00023136"/>
    </source>
</evidence>
<dbReference type="PATRIC" id="fig|1007676.4.peg.568"/>
<sequence>MPFVYLLVLIGLIFGDQALKFYVFNNVPSLGDQQLIPGLISLTNVRNTGAAWSMLEGKMYFFYIITAIAVIVLIYLFVKADKTDYLYRFSLLFLFAGTLGNAIDRFTRQFVIDMFNLDFINFPIFNLADTYITVGVILLIIYLFRSTAGEKNSK</sequence>